<organism evidence="2 3">
    <name type="scientific">Sphaerisporangium aureirubrum</name>
    <dbReference type="NCBI Taxonomy" id="1544736"/>
    <lineage>
        <taxon>Bacteria</taxon>
        <taxon>Bacillati</taxon>
        <taxon>Actinomycetota</taxon>
        <taxon>Actinomycetes</taxon>
        <taxon>Streptosporangiales</taxon>
        <taxon>Streptosporangiaceae</taxon>
        <taxon>Sphaerisporangium</taxon>
    </lineage>
</organism>
<feature type="domain" description="Transketolase-like pyrimidine-binding" evidence="1">
    <location>
        <begin position="2"/>
        <end position="166"/>
    </location>
</feature>
<gene>
    <name evidence="2" type="ORF">ACFP1K_18270</name>
</gene>
<dbReference type="Pfam" id="PF02779">
    <property type="entry name" value="Transket_pyr"/>
    <property type="match status" value="1"/>
</dbReference>
<dbReference type="SUPFAM" id="SSF52518">
    <property type="entry name" value="Thiamin diphosphate-binding fold (THDP-binding)"/>
    <property type="match status" value="1"/>
</dbReference>
<dbReference type="Gene3D" id="3.40.50.920">
    <property type="match status" value="1"/>
</dbReference>
<keyword evidence="3" id="KW-1185">Reference proteome</keyword>
<dbReference type="InterPro" id="IPR005475">
    <property type="entry name" value="Transketolase-like_Pyr-bd"/>
</dbReference>
<dbReference type="Gene3D" id="3.40.50.970">
    <property type="match status" value="1"/>
</dbReference>
<dbReference type="InterPro" id="IPR029061">
    <property type="entry name" value="THDP-binding"/>
</dbReference>
<dbReference type="InterPro" id="IPR051157">
    <property type="entry name" value="PDH/Transketolase"/>
</dbReference>
<dbReference type="RefSeq" id="WP_380754537.1">
    <property type="nucleotide sequence ID" value="NZ_JBHSRF010000024.1"/>
</dbReference>
<comment type="caution">
    <text evidence="2">The sequence shown here is derived from an EMBL/GenBank/DDBJ whole genome shotgun (WGS) entry which is preliminary data.</text>
</comment>
<dbReference type="SMART" id="SM00861">
    <property type="entry name" value="Transket_pyr"/>
    <property type="match status" value="1"/>
</dbReference>
<accession>A0ABW1NIB7</accession>
<dbReference type="PANTHER" id="PTHR43825">
    <property type="entry name" value="PYRUVATE DEHYDROGENASE E1 COMPONENT"/>
    <property type="match status" value="1"/>
</dbReference>
<sequence length="309" mass="31727">MLSGRDAYKDELTALAAGDERIICLEADLGGPKHPFAEKHPGRFLNLGIAEGAAVDIAVGLASAGLRPFLSTFAAFGTWRAAESVKLGLGYLGAPVVLVCPYGGVSGGWFGPTHHSLEDLAVARSLPGLRIAVPCGEAETREVIRAAAAADRPCYVRLARNETYDAPFAPAGHGEVGWVTPAGDGTTTCLVSVGEKPAQLCGRAAEQDPRLAHAHLCWVDDESLALAAGELAAGARRLVVVEEHREAGGVAAALALLLPQHEVRAVNAGPSWPSEGGGHDDILTALGLTVPAVLAAAVPAPRTSQGGIT</sequence>
<evidence type="ECO:0000313" key="3">
    <source>
        <dbReference type="Proteomes" id="UP001596137"/>
    </source>
</evidence>
<protein>
    <submittedName>
        <fullName evidence="2">Transketolase</fullName>
    </submittedName>
</protein>
<proteinExistence type="predicted"/>
<dbReference type="Proteomes" id="UP001596137">
    <property type="component" value="Unassembled WGS sequence"/>
</dbReference>
<dbReference type="CDD" id="cd07033">
    <property type="entry name" value="TPP_PYR_DXS_TK_like"/>
    <property type="match status" value="1"/>
</dbReference>
<reference evidence="3" key="1">
    <citation type="journal article" date="2019" name="Int. J. Syst. Evol. Microbiol.">
        <title>The Global Catalogue of Microorganisms (GCM) 10K type strain sequencing project: providing services to taxonomists for standard genome sequencing and annotation.</title>
        <authorList>
            <consortium name="The Broad Institute Genomics Platform"/>
            <consortium name="The Broad Institute Genome Sequencing Center for Infectious Disease"/>
            <person name="Wu L."/>
            <person name="Ma J."/>
        </authorList>
    </citation>
    <scope>NUCLEOTIDE SEQUENCE [LARGE SCALE GENOMIC DNA]</scope>
    <source>
        <strain evidence="3">JCM 30346</strain>
    </source>
</reference>
<dbReference type="InterPro" id="IPR009014">
    <property type="entry name" value="Transketo_C/PFOR_II"/>
</dbReference>
<evidence type="ECO:0000313" key="2">
    <source>
        <dbReference type="EMBL" id="MFC6083124.1"/>
    </source>
</evidence>
<name>A0ABW1NIB7_9ACTN</name>
<dbReference type="PANTHER" id="PTHR43825:SF1">
    <property type="entry name" value="TRANSKETOLASE-LIKE PYRIMIDINE-BINDING DOMAIN-CONTAINING PROTEIN"/>
    <property type="match status" value="1"/>
</dbReference>
<evidence type="ECO:0000259" key="1">
    <source>
        <dbReference type="SMART" id="SM00861"/>
    </source>
</evidence>
<dbReference type="EMBL" id="JBHSRF010000024">
    <property type="protein sequence ID" value="MFC6083124.1"/>
    <property type="molecule type" value="Genomic_DNA"/>
</dbReference>
<dbReference type="SUPFAM" id="SSF52922">
    <property type="entry name" value="TK C-terminal domain-like"/>
    <property type="match status" value="1"/>
</dbReference>